<keyword evidence="4" id="KW-1185">Reference proteome</keyword>
<dbReference type="Proteomes" id="UP000199170">
    <property type="component" value="Unassembled WGS sequence"/>
</dbReference>
<proteinExistence type="inferred from homology"/>
<dbReference type="EMBL" id="FNPB01000004">
    <property type="protein sequence ID" value="SDX94211.1"/>
    <property type="molecule type" value="Genomic_DNA"/>
</dbReference>
<dbReference type="CDD" id="cd00293">
    <property type="entry name" value="USP-like"/>
    <property type="match status" value="1"/>
</dbReference>
<evidence type="ECO:0000259" key="2">
    <source>
        <dbReference type="Pfam" id="PF00582"/>
    </source>
</evidence>
<protein>
    <submittedName>
        <fullName evidence="3">Nucleotide-binding universal stress protein, UspA family</fullName>
    </submittedName>
</protein>
<dbReference type="SUPFAM" id="SSF52402">
    <property type="entry name" value="Adenine nucleotide alpha hydrolases-like"/>
    <property type="match status" value="1"/>
</dbReference>
<dbReference type="InterPro" id="IPR006016">
    <property type="entry name" value="UspA"/>
</dbReference>
<dbReference type="OrthoDB" id="307404at2157"/>
<evidence type="ECO:0000313" key="4">
    <source>
        <dbReference type="Proteomes" id="UP000199170"/>
    </source>
</evidence>
<feature type="domain" description="UspA" evidence="2">
    <location>
        <begin position="2"/>
        <end position="143"/>
    </location>
</feature>
<dbReference type="PANTHER" id="PTHR46268:SF6">
    <property type="entry name" value="UNIVERSAL STRESS PROTEIN UP12"/>
    <property type="match status" value="1"/>
</dbReference>
<dbReference type="InterPro" id="IPR014729">
    <property type="entry name" value="Rossmann-like_a/b/a_fold"/>
</dbReference>
<dbReference type="STRING" id="660517.SAMN04487946_104165"/>
<dbReference type="AlphaFoldDB" id="A0A1H3FTD9"/>
<organism evidence="3 4">
    <name type="scientific">Halobellus clavatus</name>
    <dbReference type="NCBI Taxonomy" id="660517"/>
    <lineage>
        <taxon>Archaea</taxon>
        <taxon>Methanobacteriati</taxon>
        <taxon>Methanobacteriota</taxon>
        <taxon>Stenosarchaea group</taxon>
        <taxon>Halobacteria</taxon>
        <taxon>Halobacteriales</taxon>
        <taxon>Haloferacaceae</taxon>
        <taxon>Halobellus</taxon>
    </lineage>
</organism>
<gene>
    <name evidence="3" type="ORF">SAMN04487946_104165</name>
</gene>
<comment type="similarity">
    <text evidence="1">Belongs to the universal stress protein A family.</text>
</comment>
<evidence type="ECO:0000313" key="3">
    <source>
        <dbReference type="EMBL" id="SDX94211.1"/>
    </source>
</evidence>
<evidence type="ECO:0000256" key="1">
    <source>
        <dbReference type="ARBA" id="ARBA00008791"/>
    </source>
</evidence>
<sequence>MTILAAVDEKERSKHVIEIAHDLATTYGDDLAVLHVIPTEEHDEHQRSIRDIPEFENFSFNAEVESAERFARKFVLETIDDIDDDILDPRGRVGDVAEEIISEAEGEKPRFLVISGRRRSPTGKALFGNKTQKVLLNVNCPVVTRMDEV</sequence>
<dbReference type="RefSeq" id="WP_089766735.1">
    <property type="nucleotide sequence ID" value="NZ_FNPB01000004.1"/>
</dbReference>
<dbReference type="Gene3D" id="3.40.50.620">
    <property type="entry name" value="HUPs"/>
    <property type="match status" value="1"/>
</dbReference>
<reference evidence="4" key="1">
    <citation type="submission" date="2016-10" db="EMBL/GenBank/DDBJ databases">
        <authorList>
            <person name="Varghese N."/>
            <person name="Submissions S."/>
        </authorList>
    </citation>
    <scope>NUCLEOTIDE SEQUENCE [LARGE SCALE GENOMIC DNA]</scope>
    <source>
        <strain evidence="4">CGMCC 1.10118</strain>
    </source>
</reference>
<name>A0A1H3FTD9_9EURY</name>
<accession>A0A1H3FTD9</accession>
<dbReference type="Pfam" id="PF00582">
    <property type="entry name" value="Usp"/>
    <property type="match status" value="1"/>
</dbReference>
<dbReference type="PANTHER" id="PTHR46268">
    <property type="entry name" value="STRESS RESPONSE PROTEIN NHAX"/>
    <property type="match status" value="1"/>
</dbReference>